<evidence type="ECO:0008006" key="3">
    <source>
        <dbReference type="Google" id="ProtNLM"/>
    </source>
</evidence>
<protein>
    <recommendedName>
        <fullName evidence="3">Type II secretion system protein GspC N-terminal domain-containing protein</fullName>
    </recommendedName>
</protein>
<sequence>MLNRFTFINIILVVVLLLLAWQTVQLWYQAPKEVGSSPTRKTPGKIGQLPLARRSSPPKDSFRTISDKNLFHPQRKWGEGIKKEEQRQGLFPEEIVPKEITLYGILIYGDQRMAVLGESNIPRQDKGIRKVSVGDSFAGYKVVEISADTVILKNEGQTKTLVLYKTKTDRRIIPSPPVGMPGSPSLNPPLGPGRPGQPPNIPLPEIFRGALQKQ</sequence>
<organism evidence="2">
    <name type="scientific">uncultured bacterium Rifle_16ft_4_minimus_4226</name>
    <dbReference type="NCBI Taxonomy" id="1665160"/>
    <lineage>
        <taxon>Bacteria</taxon>
        <taxon>environmental samples</taxon>
    </lineage>
</organism>
<evidence type="ECO:0000256" key="1">
    <source>
        <dbReference type="SAM" id="MobiDB-lite"/>
    </source>
</evidence>
<feature type="compositionally biased region" description="Pro residues" evidence="1">
    <location>
        <begin position="186"/>
        <end position="202"/>
    </location>
</feature>
<feature type="region of interest" description="Disordered" evidence="1">
    <location>
        <begin position="34"/>
        <end position="59"/>
    </location>
</feature>
<evidence type="ECO:0000313" key="2">
    <source>
        <dbReference type="EMBL" id="AKQ04174.1"/>
    </source>
</evidence>
<dbReference type="AlphaFoldDB" id="A0A0H4TTJ6"/>
<dbReference type="EMBL" id="KT007030">
    <property type="protein sequence ID" value="AKQ04174.1"/>
    <property type="molecule type" value="Genomic_DNA"/>
</dbReference>
<name>A0A0H4TTJ6_9BACT</name>
<reference evidence="2" key="1">
    <citation type="journal article" date="2015" name="ISME J.">
        <title>Aquifer environment selects for microbial species cohorts in sediment and groundwater.</title>
        <authorList>
            <person name="Hug L.A."/>
            <person name="Thomas B.C."/>
            <person name="Brown C.T."/>
            <person name="Frischkorn K.R."/>
            <person name="Williams K.H."/>
            <person name="Tringe S.G."/>
            <person name="Banfield J.F."/>
        </authorList>
    </citation>
    <scope>NUCLEOTIDE SEQUENCE</scope>
</reference>
<feature type="region of interest" description="Disordered" evidence="1">
    <location>
        <begin position="172"/>
        <end position="214"/>
    </location>
</feature>
<accession>A0A0H4TTJ6</accession>
<dbReference type="Gene3D" id="2.30.30.830">
    <property type="match status" value="1"/>
</dbReference>
<proteinExistence type="predicted"/>